<evidence type="ECO:0000256" key="2">
    <source>
        <dbReference type="ARBA" id="ARBA00008773"/>
    </source>
</evidence>
<evidence type="ECO:0000256" key="1">
    <source>
        <dbReference type="ARBA" id="ARBA00000382"/>
    </source>
</evidence>
<dbReference type="Proteomes" id="UP000238479">
    <property type="component" value="Chromosome 2"/>
</dbReference>
<keyword evidence="7 11" id="KW-0326">Glycosidase</keyword>
<dbReference type="PROSITE" id="PS00587">
    <property type="entry name" value="GLYCOSYL_HYDROL_F17"/>
    <property type="match status" value="1"/>
</dbReference>
<comment type="catalytic activity">
    <reaction evidence="1">
        <text>Hydrolysis of (1-&gt;3)-beta-D-glucosidic linkages in (1-&gt;3)-beta-D-glucans.</text>
        <dbReference type="EC" id="3.2.1.39"/>
    </reaction>
</comment>
<dbReference type="PANTHER" id="PTHR32227">
    <property type="entry name" value="GLUCAN ENDO-1,3-BETA-GLUCOSIDASE BG1-RELATED-RELATED"/>
    <property type="match status" value="1"/>
</dbReference>
<evidence type="ECO:0000259" key="13">
    <source>
        <dbReference type="SMART" id="SM00768"/>
    </source>
</evidence>
<dbReference type="FunFam" id="3.20.20.80:FF:000008">
    <property type="entry name" value="Glucan endo-1,3-beta-glucosidase 5"/>
    <property type="match status" value="1"/>
</dbReference>
<keyword evidence="5 11" id="KW-0378">Hydrolase</keyword>
<dbReference type="Gramene" id="PRQ49044">
    <property type="protein sequence ID" value="PRQ49044"/>
    <property type="gene ID" value="RchiOBHm_Chr2g0117521"/>
</dbReference>
<sequence length="478" mass="52825">MVRVSILVTCVMSLMFVVLTDHAQGLGVNWGAMASHPLDPSNVVKMLKDNGIKRVKLFDAEPATMKALSGSGISVIVGIPNEKLASISSAYKHAQEWVKENITKYDHNGGVDISYVAVGNEPFLTSYNGSFLKTTFPALQNIQKALDEAGSRQKIKAIVPFNADVYESASGKPSDGQFRKDIKSEMLKILGLLKSNKSPFFVNIYPFLSLQQSSDFPKEFAFFDGTSKPVQDNNYQYTNVFDANHDTLIWSLKKVGYQDLVIVIGEAGWPTDGDKNANKILAKKFYDGLLKKLTKADGTPLRKGYLEVYLFGLTDEDKKSIAPGDFERHWGILGYDGKPKFPMDLTGKGNNNMLKAVQGVQYMDKQWCVLNGDVRNETLLKNELSYACSQTDCTSLGSGRSCDLDLPGKVSYAFNSFFQSRDQDVRTCNFDGKGTITKNDPSKGTCVFNIQIYSAAVRHQVTYALSIFAGLVLMTSLH</sequence>
<evidence type="ECO:0000256" key="11">
    <source>
        <dbReference type="RuleBase" id="RU004336"/>
    </source>
</evidence>
<evidence type="ECO:0000256" key="6">
    <source>
        <dbReference type="ARBA" id="ARBA00023157"/>
    </source>
</evidence>
<comment type="caution">
    <text evidence="14">The sequence shown here is derived from an EMBL/GenBank/DDBJ whole genome shotgun (WGS) entry which is preliminary data.</text>
</comment>
<evidence type="ECO:0000256" key="12">
    <source>
        <dbReference type="SAM" id="SignalP"/>
    </source>
</evidence>
<evidence type="ECO:0000256" key="4">
    <source>
        <dbReference type="ARBA" id="ARBA00022729"/>
    </source>
</evidence>
<dbReference type="SMART" id="SM00768">
    <property type="entry name" value="X8"/>
    <property type="match status" value="1"/>
</dbReference>
<proteinExistence type="inferred from homology"/>
<feature type="signal peptide" evidence="12">
    <location>
        <begin position="1"/>
        <end position="25"/>
    </location>
</feature>
<dbReference type="InterPro" id="IPR017853">
    <property type="entry name" value="GH"/>
</dbReference>
<feature type="chain" id="PRO_5015148230" description="glucan endo-1,3-beta-D-glucosidase" evidence="12">
    <location>
        <begin position="26"/>
        <end position="478"/>
    </location>
</feature>
<dbReference type="AlphaFoldDB" id="A0A2P6RRI3"/>
<feature type="domain" description="X8" evidence="13">
    <location>
        <begin position="366"/>
        <end position="448"/>
    </location>
</feature>
<keyword evidence="15" id="KW-1185">Reference proteome</keyword>
<dbReference type="SUPFAM" id="SSF51445">
    <property type="entry name" value="(Trans)glycosidases"/>
    <property type="match status" value="1"/>
</dbReference>
<reference evidence="14 15" key="1">
    <citation type="journal article" date="2018" name="Nat. Genet.">
        <title>The Rosa genome provides new insights in the design of modern roses.</title>
        <authorList>
            <person name="Bendahmane M."/>
        </authorList>
    </citation>
    <scope>NUCLEOTIDE SEQUENCE [LARGE SCALE GENOMIC DNA]</scope>
    <source>
        <strain evidence="15">cv. Old Blush</strain>
    </source>
</reference>
<dbReference type="EMBL" id="PDCK01000040">
    <property type="protein sequence ID" value="PRQ49044.1"/>
    <property type="molecule type" value="Genomic_DNA"/>
</dbReference>
<protein>
    <recommendedName>
        <fullName evidence="3">glucan endo-1,3-beta-D-glucosidase</fullName>
        <ecNumber evidence="3">3.2.1.39</ecNumber>
    </recommendedName>
    <alternativeName>
        <fullName evidence="8">(1-&gt;3)-beta-glucan endohydrolase</fullName>
    </alternativeName>
    <alternativeName>
        <fullName evidence="9">Beta-1,3-endoglucanase</fullName>
    </alternativeName>
</protein>
<dbReference type="EC" id="3.2.1.39" evidence="3"/>
<evidence type="ECO:0000256" key="5">
    <source>
        <dbReference type="ARBA" id="ARBA00022801"/>
    </source>
</evidence>
<comment type="similarity">
    <text evidence="2 10">Belongs to the glycosyl hydrolase 17 family.</text>
</comment>
<dbReference type="Gene3D" id="1.20.58.1040">
    <property type="match status" value="1"/>
</dbReference>
<dbReference type="InterPro" id="IPR000490">
    <property type="entry name" value="Glyco_hydro_17"/>
</dbReference>
<dbReference type="OrthoDB" id="408788at2759"/>
<evidence type="ECO:0000256" key="7">
    <source>
        <dbReference type="ARBA" id="ARBA00023295"/>
    </source>
</evidence>
<dbReference type="InterPro" id="IPR044965">
    <property type="entry name" value="Glyco_hydro_17_plant"/>
</dbReference>
<dbReference type="STRING" id="74649.A0A2P6RRI3"/>
<evidence type="ECO:0000256" key="9">
    <source>
        <dbReference type="ARBA" id="ARBA00033417"/>
    </source>
</evidence>
<gene>
    <name evidence="14" type="ORF">RchiOBHm_Chr2g0117521</name>
</gene>
<organism evidence="14 15">
    <name type="scientific">Rosa chinensis</name>
    <name type="common">China rose</name>
    <dbReference type="NCBI Taxonomy" id="74649"/>
    <lineage>
        <taxon>Eukaryota</taxon>
        <taxon>Viridiplantae</taxon>
        <taxon>Streptophyta</taxon>
        <taxon>Embryophyta</taxon>
        <taxon>Tracheophyta</taxon>
        <taxon>Spermatophyta</taxon>
        <taxon>Magnoliopsida</taxon>
        <taxon>eudicotyledons</taxon>
        <taxon>Gunneridae</taxon>
        <taxon>Pentapetalae</taxon>
        <taxon>rosids</taxon>
        <taxon>fabids</taxon>
        <taxon>Rosales</taxon>
        <taxon>Rosaceae</taxon>
        <taxon>Rosoideae</taxon>
        <taxon>Rosoideae incertae sedis</taxon>
        <taxon>Rosa</taxon>
    </lineage>
</organism>
<keyword evidence="6" id="KW-1015">Disulfide bond</keyword>
<evidence type="ECO:0000256" key="8">
    <source>
        <dbReference type="ARBA" id="ARBA00033335"/>
    </source>
</evidence>
<evidence type="ECO:0000313" key="15">
    <source>
        <dbReference type="Proteomes" id="UP000238479"/>
    </source>
</evidence>
<keyword evidence="4 12" id="KW-0732">Signal</keyword>
<name>A0A2P6RRI3_ROSCH</name>
<dbReference type="GO" id="GO:0005975">
    <property type="term" value="P:carbohydrate metabolic process"/>
    <property type="evidence" value="ECO:0007669"/>
    <property type="project" value="InterPro"/>
</dbReference>
<accession>A0A2P6RRI3</accession>
<dbReference type="GO" id="GO:0042973">
    <property type="term" value="F:glucan endo-1,3-beta-D-glucosidase activity"/>
    <property type="evidence" value="ECO:0007669"/>
    <property type="project" value="UniProtKB-EC"/>
</dbReference>
<dbReference type="Pfam" id="PF07983">
    <property type="entry name" value="X8"/>
    <property type="match status" value="1"/>
</dbReference>
<dbReference type="InterPro" id="IPR012946">
    <property type="entry name" value="X8"/>
</dbReference>
<evidence type="ECO:0000313" key="14">
    <source>
        <dbReference type="EMBL" id="PRQ49044.1"/>
    </source>
</evidence>
<evidence type="ECO:0000256" key="10">
    <source>
        <dbReference type="RuleBase" id="RU004335"/>
    </source>
</evidence>
<dbReference type="OMA" id="GINWGAL"/>
<evidence type="ECO:0000256" key="3">
    <source>
        <dbReference type="ARBA" id="ARBA00012780"/>
    </source>
</evidence>
<dbReference type="Gene3D" id="3.20.20.80">
    <property type="entry name" value="Glycosidases"/>
    <property type="match status" value="1"/>
</dbReference>
<dbReference type="Pfam" id="PF00332">
    <property type="entry name" value="Glyco_hydro_17"/>
    <property type="match status" value="1"/>
</dbReference>